<keyword evidence="5" id="KW-0804">Transcription</keyword>
<dbReference type="Pfam" id="PF00155">
    <property type="entry name" value="Aminotran_1_2"/>
    <property type="match status" value="1"/>
</dbReference>
<evidence type="ECO:0000256" key="1">
    <source>
        <dbReference type="ARBA" id="ARBA00005384"/>
    </source>
</evidence>
<dbReference type="InterPro" id="IPR036388">
    <property type="entry name" value="WH-like_DNA-bd_sf"/>
</dbReference>
<dbReference type="PANTHER" id="PTHR46577">
    <property type="entry name" value="HTH-TYPE TRANSCRIPTIONAL REGULATORY PROTEIN GABR"/>
    <property type="match status" value="1"/>
</dbReference>
<proteinExistence type="inferred from homology"/>
<dbReference type="Gene3D" id="3.40.640.10">
    <property type="entry name" value="Type I PLP-dependent aspartate aminotransferase-like (Major domain)"/>
    <property type="match status" value="1"/>
</dbReference>
<evidence type="ECO:0000256" key="4">
    <source>
        <dbReference type="ARBA" id="ARBA00023125"/>
    </source>
</evidence>
<dbReference type="CDD" id="cd00609">
    <property type="entry name" value="AAT_like"/>
    <property type="match status" value="1"/>
</dbReference>
<dbReference type="CDD" id="cd07377">
    <property type="entry name" value="WHTH_GntR"/>
    <property type="match status" value="1"/>
</dbReference>
<accession>A0A1H1BQ87</accession>
<keyword evidence="3" id="KW-0805">Transcription regulation</keyword>
<dbReference type="Gene3D" id="1.10.10.10">
    <property type="entry name" value="Winged helix-like DNA-binding domain superfamily/Winged helix DNA-binding domain"/>
    <property type="match status" value="1"/>
</dbReference>
<dbReference type="RefSeq" id="WP_074690444.1">
    <property type="nucleotide sequence ID" value="NZ_FNKB01000002.1"/>
</dbReference>
<evidence type="ECO:0000313" key="7">
    <source>
        <dbReference type="EMBL" id="SDQ54023.1"/>
    </source>
</evidence>
<keyword evidence="7" id="KW-0032">Aminotransferase</keyword>
<evidence type="ECO:0000313" key="8">
    <source>
        <dbReference type="Proteomes" id="UP000182690"/>
    </source>
</evidence>
<dbReference type="Pfam" id="PF00392">
    <property type="entry name" value="GntR"/>
    <property type="match status" value="1"/>
</dbReference>
<reference evidence="7 8" key="1">
    <citation type="submission" date="2016-10" db="EMBL/GenBank/DDBJ databases">
        <authorList>
            <person name="de Groot N.N."/>
        </authorList>
    </citation>
    <scope>NUCLEOTIDE SEQUENCE [LARGE SCALE GENOMIC DNA]</scope>
    <source>
        <strain evidence="7 8">DSM 22788</strain>
    </source>
</reference>
<dbReference type="InterPro" id="IPR000524">
    <property type="entry name" value="Tscrpt_reg_HTH_GntR"/>
</dbReference>
<dbReference type="AlphaFoldDB" id="A0A1H1BQ87"/>
<dbReference type="InterPro" id="IPR015424">
    <property type="entry name" value="PyrdxlP-dep_Trfase"/>
</dbReference>
<keyword evidence="4 7" id="KW-0238">DNA-binding</keyword>
<dbReference type="GO" id="GO:0003700">
    <property type="term" value="F:DNA-binding transcription factor activity"/>
    <property type="evidence" value="ECO:0007669"/>
    <property type="project" value="InterPro"/>
</dbReference>
<dbReference type="SUPFAM" id="SSF46785">
    <property type="entry name" value="Winged helix' DNA-binding domain"/>
    <property type="match status" value="1"/>
</dbReference>
<dbReference type="InterPro" id="IPR036390">
    <property type="entry name" value="WH_DNA-bd_sf"/>
</dbReference>
<evidence type="ECO:0000259" key="6">
    <source>
        <dbReference type="PROSITE" id="PS50949"/>
    </source>
</evidence>
<dbReference type="OrthoDB" id="199743at2"/>
<keyword evidence="2" id="KW-0663">Pyridoxal phosphate</keyword>
<dbReference type="EMBL" id="FNKB01000002">
    <property type="protein sequence ID" value="SDQ54023.1"/>
    <property type="molecule type" value="Genomic_DNA"/>
</dbReference>
<dbReference type="InterPro" id="IPR015421">
    <property type="entry name" value="PyrdxlP-dep_Trfase_major"/>
</dbReference>
<dbReference type="GO" id="GO:0030170">
    <property type="term" value="F:pyridoxal phosphate binding"/>
    <property type="evidence" value="ECO:0007669"/>
    <property type="project" value="InterPro"/>
</dbReference>
<dbReference type="GO" id="GO:0008483">
    <property type="term" value="F:transaminase activity"/>
    <property type="evidence" value="ECO:0007669"/>
    <property type="project" value="UniProtKB-KW"/>
</dbReference>
<feature type="domain" description="HTH gntR-type" evidence="6">
    <location>
        <begin position="26"/>
        <end position="94"/>
    </location>
</feature>
<dbReference type="PRINTS" id="PR00035">
    <property type="entry name" value="HTHGNTR"/>
</dbReference>
<organism evidence="7 8">
    <name type="scientific">Leucobacter chromiiresistens</name>
    <dbReference type="NCBI Taxonomy" id="1079994"/>
    <lineage>
        <taxon>Bacteria</taxon>
        <taxon>Bacillati</taxon>
        <taxon>Actinomycetota</taxon>
        <taxon>Actinomycetes</taxon>
        <taxon>Micrococcales</taxon>
        <taxon>Microbacteriaceae</taxon>
        <taxon>Leucobacter</taxon>
    </lineage>
</organism>
<evidence type="ECO:0000256" key="3">
    <source>
        <dbReference type="ARBA" id="ARBA00023015"/>
    </source>
</evidence>
<keyword evidence="7" id="KW-0808">Transferase</keyword>
<protein>
    <submittedName>
        <fullName evidence="7">DNA-binding transcriptional regulator, MocR family, contains an aminotransferase domain</fullName>
    </submittedName>
</protein>
<evidence type="ECO:0000256" key="5">
    <source>
        <dbReference type="ARBA" id="ARBA00023163"/>
    </source>
</evidence>
<dbReference type="InterPro" id="IPR051446">
    <property type="entry name" value="HTH_trans_reg/aminotransferase"/>
</dbReference>
<dbReference type="SMART" id="SM00345">
    <property type="entry name" value="HTH_GNTR"/>
    <property type="match status" value="1"/>
</dbReference>
<name>A0A1H1BQ87_9MICO</name>
<dbReference type="PROSITE" id="PS50949">
    <property type="entry name" value="HTH_GNTR"/>
    <property type="match status" value="1"/>
</dbReference>
<dbReference type="STRING" id="1079994.SAMN04488565_2967"/>
<sequence>MPEMWTAQRLSARRLADLLGRWRGAGHGYLELADSVALLVRDGRVVPGTTLPAERPLSETLGVSRTTVAAAYQRLRDAGVVQSRRGSGTVVRGSGATRDGLWSGTISGIDLSSACPEPWSGLAALNARAAEEHAAAFQLIGYDTLGLPELRAAIAERYAARGLPTAPEQIMVTLGAQHAIFLIARTLLRRGDRSLVESPSYPHAREALAAMGALVAELPVGAGRGGPESGYDAASLLEIAERTSPRLAYLIPDHHNPTGLRMPDALKSRLITALAGAGAYVIADETTAELALGEPQRIAPFAAHAEQEHHQDAILTVGSLGKTVWGGLRVGWIRAAPELIGRLEASRRIGDLGTGVWEQVLALHALEQYDDILAERTRQLTSRHRALIAGLAERLPEWRPSPAVGGVCVWVDIGERASSRLSRAAAELDLHLPPGPRFGSPGTFERFVRLPFSAPEAALDEALRRLARAWDGGSGAAGVGRTLTPAFTEAVI</sequence>
<dbReference type="PANTHER" id="PTHR46577:SF1">
    <property type="entry name" value="HTH-TYPE TRANSCRIPTIONAL REGULATORY PROTEIN GABR"/>
    <property type="match status" value="1"/>
</dbReference>
<dbReference type="Proteomes" id="UP000182690">
    <property type="component" value="Unassembled WGS sequence"/>
</dbReference>
<comment type="similarity">
    <text evidence="1">In the C-terminal section; belongs to the class-I pyridoxal-phosphate-dependent aminotransferase family.</text>
</comment>
<dbReference type="SUPFAM" id="SSF53383">
    <property type="entry name" value="PLP-dependent transferases"/>
    <property type="match status" value="1"/>
</dbReference>
<dbReference type="InterPro" id="IPR004839">
    <property type="entry name" value="Aminotransferase_I/II_large"/>
</dbReference>
<gene>
    <name evidence="7" type="ORF">SAMN04488565_2967</name>
</gene>
<dbReference type="eggNOG" id="COG1167">
    <property type="taxonomic scope" value="Bacteria"/>
</dbReference>
<dbReference type="GO" id="GO:0003677">
    <property type="term" value="F:DNA binding"/>
    <property type="evidence" value="ECO:0007669"/>
    <property type="project" value="UniProtKB-KW"/>
</dbReference>
<evidence type="ECO:0000256" key="2">
    <source>
        <dbReference type="ARBA" id="ARBA00022898"/>
    </source>
</evidence>